<comment type="caution">
    <text evidence="13">The sequence shown here is derived from an EMBL/GenBank/DDBJ whole genome shotgun (WGS) entry which is preliminary data.</text>
</comment>
<organism evidence="13 14">
    <name type="scientific">Marinomonas rhizomae</name>
    <dbReference type="NCBI Taxonomy" id="491948"/>
    <lineage>
        <taxon>Bacteria</taxon>
        <taxon>Pseudomonadati</taxon>
        <taxon>Pseudomonadota</taxon>
        <taxon>Gammaproteobacteria</taxon>
        <taxon>Oceanospirillales</taxon>
        <taxon>Oceanospirillaceae</taxon>
        <taxon>Marinomonas</taxon>
    </lineage>
</organism>
<dbReference type="CDD" id="cd00268">
    <property type="entry name" value="DEADc"/>
    <property type="match status" value="1"/>
</dbReference>
<proteinExistence type="inferred from homology"/>
<gene>
    <name evidence="13" type="ORF">DFP80_101343</name>
</gene>
<evidence type="ECO:0000256" key="5">
    <source>
        <dbReference type="ARBA" id="ARBA00038437"/>
    </source>
</evidence>
<evidence type="ECO:0000313" key="14">
    <source>
        <dbReference type="Proteomes" id="UP000252792"/>
    </source>
</evidence>
<feature type="short sequence motif" description="Q motif" evidence="6">
    <location>
        <begin position="22"/>
        <end position="50"/>
    </location>
</feature>
<dbReference type="InterPro" id="IPR014014">
    <property type="entry name" value="RNA_helicase_DEAD_Q_motif"/>
</dbReference>
<keyword evidence="2 7" id="KW-0378">Hydrolase</keyword>
<sequence>MRELSVVLSLRCMFSFERGVCLLFEEFGFDNRILKSIDHLGFDEATEIQSRAIPEAMAGRDLLASSKTGSGKTLAYLLPALHRVYKKKALSKRDPRVVVLVPTRELAKQVFAQLRLLLAASRFTSILIQGGENFNDQHKSLQKDPHFIVATPGRLVDHLKQRHVFLEGLELLILDEADRMLDLGFADAMRAINAAASHRQRQTLFFSATLDNTEVSEIAGELLREPSRIAIGQGFDEHTDIAQHVLLCDHLDHKESLLKHLLVGQTIKQAIVFTATKNDTVRLSEIIAGWGLSTQALNGNLSQGARNKTMESFAKGQFDVLVSTDVASRGLDIASVSHVFNFDLPKQAEEFVHRTGRTGRAGFKGDAYSLVGPKDWVNFKAIETFLQKTFVTESIEGLEPKFKGLLPPKPVRQEVKKRHAKAPTKASKKTNKKPAGKARFHDNQQDGFDAFKLPPKRFPVSGNVGDEDE</sequence>
<protein>
    <submittedName>
        <fullName evidence="13">Superfamily II DNA/RNA helicase</fullName>
    </submittedName>
</protein>
<dbReference type="InterPro" id="IPR014013">
    <property type="entry name" value="Helic_SF1/SF2_ATP-bd_DinG/Rad3"/>
</dbReference>
<keyword evidence="1 7" id="KW-0547">Nucleotide-binding</keyword>
<feature type="region of interest" description="Disordered" evidence="8">
    <location>
        <begin position="412"/>
        <end position="469"/>
    </location>
</feature>
<reference evidence="13 14" key="1">
    <citation type="submission" date="2018-06" db="EMBL/GenBank/DDBJ databases">
        <title>Genomic Encyclopedia of Type Strains, Phase III (KMG-III): the genomes of soil and plant-associated and newly described type strains.</title>
        <authorList>
            <person name="Whitman W."/>
        </authorList>
    </citation>
    <scope>NUCLEOTIDE SEQUENCE [LARGE SCALE GENOMIC DNA]</scope>
    <source>
        <strain evidence="13 14">CECT 7377</strain>
    </source>
</reference>
<dbReference type="CDD" id="cd18787">
    <property type="entry name" value="SF2_C_DEAD"/>
    <property type="match status" value="1"/>
</dbReference>
<dbReference type="PROSITE" id="PS51192">
    <property type="entry name" value="HELICASE_ATP_BIND_1"/>
    <property type="match status" value="1"/>
</dbReference>
<evidence type="ECO:0000313" key="13">
    <source>
        <dbReference type="EMBL" id="RBP85848.1"/>
    </source>
</evidence>
<dbReference type="Gene3D" id="3.40.50.300">
    <property type="entry name" value="P-loop containing nucleotide triphosphate hydrolases"/>
    <property type="match status" value="2"/>
</dbReference>
<dbReference type="GO" id="GO:0016787">
    <property type="term" value="F:hydrolase activity"/>
    <property type="evidence" value="ECO:0007669"/>
    <property type="project" value="UniProtKB-KW"/>
</dbReference>
<dbReference type="SMART" id="SM00487">
    <property type="entry name" value="DEXDc"/>
    <property type="match status" value="1"/>
</dbReference>
<dbReference type="GO" id="GO:0005829">
    <property type="term" value="C:cytosol"/>
    <property type="evidence" value="ECO:0007669"/>
    <property type="project" value="TreeGrafter"/>
</dbReference>
<dbReference type="PANTHER" id="PTHR47959">
    <property type="entry name" value="ATP-DEPENDENT RNA HELICASE RHLE-RELATED"/>
    <property type="match status" value="1"/>
</dbReference>
<evidence type="ECO:0000256" key="8">
    <source>
        <dbReference type="SAM" id="MobiDB-lite"/>
    </source>
</evidence>
<dbReference type="InterPro" id="IPR011545">
    <property type="entry name" value="DEAD/DEAH_box_helicase_dom"/>
</dbReference>
<dbReference type="SMART" id="SM00490">
    <property type="entry name" value="HELICc"/>
    <property type="match status" value="1"/>
</dbReference>
<dbReference type="InterPro" id="IPR050079">
    <property type="entry name" value="DEAD_box_RNA_helicase"/>
</dbReference>
<feature type="domain" description="Helicase C-terminal" evidence="11">
    <location>
        <begin position="257"/>
        <end position="406"/>
    </location>
</feature>
<keyword evidence="3 7" id="KW-0347">Helicase</keyword>
<evidence type="ECO:0000256" key="4">
    <source>
        <dbReference type="ARBA" id="ARBA00022840"/>
    </source>
</evidence>
<dbReference type="InterPro" id="IPR000629">
    <property type="entry name" value="RNA-helicase_DEAD-box_CS"/>
</dbReference>
<dbReference type="PROSITE" id="PS51195">
    <property type="entry name" value="Q_MOTIF"/>
    <property type="match status" value="1"/>
</dbReference>
<dbReference type="InterPro" id="IPR014001">
    <property type="entry name" value="Helicase_ATP-bd"/>
</dbReference>
<accession>A0A366JJ46</accession>
<dbReference type="InterPro" id="IPR027417">
    <property type="entry name" value="P-loop_NTPase"/>
</dbReference>
<dbReference type="Pfam" id="PF00270">
    <property type="entry name" value="DEAD"/>
    <property type="match status" value="1"/>
</dbReference>
<evidence type="ECO:0000259" key="10">
    <source>
        <dbReference type="PROSITE" id="PS51193"/>
    </source>
</evidence>
<dbReference type="GO" id="GO:0003724">
    <property type="term" value="F:RNA helicase activity"/>
    <property type="evidence" value="ECO:0007669"/>
    <property type="project" value="InterPro"/>
</dbReference>
<feature type="compositionally biased region" description="Basic residues" evidence="8">
    <location>
        <begin position="415"/>
        <end position="438"/>
    </location>
</feature>
<dbReference type="PANTHER" id="PTHR47959:SF17">
    <property type="entry name" value="ATP-DEPENDENT RNA HELICASE DEAD BOX FAMILY"/>
    <property type="match status" value="1"/>
</dbReference>
<dbReference type="PROSITE" id="PS51193">
    <property type="entry name" value="HELICASE_ATP_BIND_2"/>
    <property type="match status" value="1"/>
</dbReference>
<evidence type="ECO:0000256" key="3">
    <source>
        <dbReference type="ARBA" id="ARBA00022806"/>
    </source>
</evidence>
<comment type="similarity">
    <text evidence="5 7">Belongs to the DEAD box helicase family.</text>
</comment>
<evidence type="ECO:0000256" key="1">
    <source>
        <dbReference type="ARBA" id="ARBA00022741"/>
    </source>
</evidence>
<dbReference type="SUPFAM" id="SSF52540">
    <property type="entry name" value="P-loop containing nucleoside triphosphate hydrolases"/>
    <property type="match status" value="1"/>
</dbReference>
<dbReference type="Proteomes" id="UP000252792">
    <property type="component" value="Unassembled WGS sequence"/>
</dbReference>
<dbReference type="InterPro" id="IPR044742">
    <property type="entry name" value="DEAD/DEAH_RhlB"/>
</dbReference>
<feature type="domain" description="Helicase ATP-binding" evidence="10">
    <location>
        <begin position="23"/>
        <end position="317"/>
    </location>
</feature>
<dbReference type="PROSITE" id="PS00039">
    <property type="entry name" value="DEAD_ATP_HELICASE"/>
    <property type="match status" value="1"/>
</dbReference>
<dbReference type="EMBL" id="QNSE01000001">
    <property type="protein sequence ID" value="RBP85848.1"/>
    <property type="molecule type" value="Genomic_DNA"/>
</dbReference>
<evidence type="ECO:0000256" key="2">
    <source>
        <dbReference type="ARBA" id="ARBA00022801"/>
    </source>
</evidence>
<feature type="domain" description="Helicase ATP-binding" evidence="9">
    <location>
        <begin position="53"/>
        <end position="228"/>
    </location>
</feature>
<dbReference type="Pfam" id="PF00271">
    <property type="entry name" value="Helicase_C"/>
    <property type="match status" value="1"/>
</dbReference>
<dbReference type="InterPro" id="IPR001650">
    <property type="entry name" value="Helicase_C-like"/>
</dbReference>
<dbReference type="GO" id="GO:0005524">
    <property type="term" value="F:ATP binding"/>
    <property type="evidence" value="ECO:0007669"/>
    <property type="project" value="UniProtKB-KW"/>
</dbReference>
<name>A0A366JJ46_9GAMM</name>
<keyword evidence="4 7" id="KW-0067">ATP-binding</keyword>
<evidence type="ECO:0000259" key="12">
    <source>
        <dbReference type="PROSITE" id="PS51195"/>
    </source>
</evidence>
<evidence type="ECO:0000259" key="9">
    <source>
        <dbReference type="PROSITE" id="PS51192"/>
    </source>
</evidence>
<evidence type="ECO:0000256" key="6">
    <source>
        <dbReference type="PROSITE-ProRule" id="PRU00552"/>
    </source>
</evidence>
<feature type="domain" description="DEAD-box RNA helicase Q" evidence="12">
    <location>
        <begin position="22"/>
        <end position="50"/>
    </location>
</feature>
<dbReference type="AlphaFoldDB" id="A0A366JJ46"/>
<dbReference type="GO" id="GO:0003676">
    <property type="term" value="F:nucleic acid binding"/>
    <property type="evidence" value="ECO:0007669"/>
    <property type="project" value="InterPro"/>
</dbReference>
<evidence type="ECO:0000256" key="7">
    <source>
        <dbReference type="RuleBase" id="RU000492"/>
    </source>
</evidence>
<keyword evidence="14" id="KW-1185">Reference proteome</keyword>
<dbReference type="PROSITE" id="PS51194">
    <property type="entry name" value="HELICASE_CTER"/>
    <property type="match status" value="1"/>
</dbReference>
<evidence type="ECO:0000259" key="11">
    <source>
        <dbReference type="PROSITE" id="PS51194"/>
    </source>
</evidence>